<sequence length="56" mass="6137">MSWKKFGGIYETVALVTRTPTAEFPDKIAVAAEKVLEAEYIIGFTPEAIHQVQAIG</sequence>
<name>A0A3G9JZH6_MICVR</name>
<accession>A0A3G9JZH6</accession>
<protein>
    <submittedName>
        <fullName evidence="1">Uncharacterized protein</fullName>
    </submittedName>
</protein>
<evidence type="ECO:0000313" key="1">
    <source>
        <dbReference type="EMBL" id="BBH37795.1"/>
    </source>
</evidence>
<dbReference type="RefSeq" id="WP_148204743.1">
    <property type="nucleotide sequence ID" value="NZ_AP019314.1"/>
</dbReference>
<reference evidence="1 2" key="1">
    <citation type="submission" date="2018-11" db="EMBL/GenBank/DDBJ databases">
        <title>Complete genome sequence of Microcystis aeruginosa NIES-102.</title>
        <authorList>
            <person name="Yamaguchi H."/>
            <person name="Suzuki S."/>
            <person name="Kawachi M."/>
        </authorList>
    </citation>
    <scope>NUCLEOTIDE SEQUENCE [LARGE SCALE GENOMIC DNA]</scope>
    <source>
        <strain evidence="1 2">NIES-102</strain>
    </source>
</reference>
<gene>
    <name evidence="1" type="ORF">myaer102_02560</name>
</gene>
<organism evidence="1 2">
    <name type="scientific">Microcystis viridis NIES-102</name>
    <dbReference type="NCBI Taxonomy" id="213615"/>
    <lineage>
        <taxon>Bacteria</taxon>
        <taxon>Bacillati</taxon>
        <taxon>Cyanobacteriota</taxon>
        <taxon>Cyanophyceae</taxon>
        <taxon>Oscillatoriophycideae</taxon>
        <taxon>Chroococcales</taxon>
        <taxon>Microcystaceae</taxon>
        <taxon>Microcystis</taxon>
    </lineage>
</organism>
<dbReference type="KEGG" id="mvz:myaer102_02560"/>
<proteinExistence type="predicted"/>
<dbReference type="Proteomes" id="UP000278152">
    <property type="component" value="Chromosome"/>
</dbReference>
<evidence type="ECO:0000313" key="2">
    <source>
        <dbReference type="Proteomes" id="UP000278152"/>
    </source>
</evidence>
<dbReference type="EMBL" id="AP019314">
    <property type="protein sequence ID" value="BBH37795.1"/>
    <property type="molecule type" value="Genomic_DNA"/>
</dbReference>
<dbReference type="AlphaFoldDB" id="A0A3G9JZH6"/>